<dbReference type="PROSITE" id="PS51384">
    <property type="entry name" value="FAD_FR"/>
    <property type="match status" value="1"/>
</dbReference>
<evidence type="ECO:0000256" key="7">
    <source>
        <dbReference type="SAM" id="Phobius"/>
    </source>
</evidence>
<dbReference type="InterPro" id="IPR000778">
    <property type="entry name" value="Cyt_b245_heavy_chain"/>
</dbReference>
<feature type="transmembrane region" description="Helical" evidence="7">
    <location>
        <begin position="544"/>
        <end position="562"/>
    </location>
</feature>
<dbReference type="PANTHER" id="PTHR11972:SF153">
    <property type="entry name" value="SUPEROXIDE-GENERATING NADPH OXIDASE HEAVY CHAIN SUBUNIT A"/>
    <property type="match status" value="1"/>
</dbReference>
<feature type="transmembrane region" description="Helical" evidence="7">
    <location>
        <begin position="568"/>
        <end position="589"/>
    </location>
</feature>
<dbReference type="Proteomes" id="UP001295684">
    <property type="component" value="Unassembled WGS sequence"/>
</dbReference>
<evidence type="ECO:0000259" key="8">
    <source>
        <dbReference type="PROSITE" id="PS51384"/>
    </source>
</evidence>
<keyword evidence="4" id="KW-0560">Oxidoreductase</keyword>
<evidence type="ECO:0000256" key="5">
    <source>
        <dbReference type="ARBA" id="ARBA00023136"/>
    </source>
</evidence>
<feature type="transmembrane region" description="Helical" evidence="7">
    <location>
        <begin position="449"/>
        <end position="469"/>
    </location>
</feature>
<dbReference type="InterPro" id="IPR017927">
    <property type="entry name" value="FAD-bd_FR_type"/>
</dbReference>
<dbReference type="InterPro" id="IPR039261">
    <property type="entry name" value="FNR_nucleotide-bd"/>
</dbReference>
<keyword evidence="5 7" id="KW-0472">Membrane</keyword>
<dbReference type="GO" id="GO:0016491">
    <property type="term" value="F:oxidoreductase activity"/>
    <property type="evidence" value="ECO:0007669"/>
    <property type="project" value="UniProtKB-KW"/>
</dbReference>
<feature type="region of interest" description="Disordered" evidence="6">
    <location>
        <begin position="54"/>
        <end position="79"/>
    </location>
</feature>
<dbReference type="EMBL" id="CAMPGE010017050">
    <property type="protein sequence ID" value="CAI2375561.1"/>
    <property type="molecule type" value="Genomic_DNA"/>
</dbReference>
<dbReference type="SUPFAM" id="SSF63380">
    <property type="entry name" value="Riboflavin synthase domain-like"/>
    <property type="match status" value="1"/>
</dbReference>
<keyword evidence="3 7" id="KW-1133">Transmembrane helix</keyword>
<dbReference type="CDD" id="cd06186">
    <property type="entry name" value="NOX_Duox_like_FAD_NADP"/>
    <property type="match status" value="1"/>
</dbReference>
<dbReference type="SUPFAM" id="SSF52343">
    <property type="entry name" value="Ferredoxin reductase-like, C-terminal NADP-linked domain"/>
    <property type="match status" value="1"/>
</dbReference>
<evidence type="ECO:0000256" key="4">
    <source>
        <dbReference type="ARBA" id="ARBA00023002"/>
    </source>
</evidence>
<dbReference type="GO" id="GO:0005886">
    <property type="term" value="C:plasma membrane"/>
    <property type="evidence" value="ECO:0007669"/>
    <property type="project" value="TreeGrafter"/>
</dbReference>
<reference evidence="9" key="1">
    <citation type="submission" date="2023-07" db="EMBL/GenBank/DDBJ databases">
        <authorList>
            <consortium name="AG Swart"/>
            <person name="Singh M."/>
            <person name="Singh A."/>
            <person name="Seah K."/>
            <person name="Emmerich C."/>
        </authorList>
    </citation>
    <scope>NUCLEOTIDE SEQUENCE</scope>
    <source>
        <strain evidence="9">DP1</strain>
    </source>
</reference>
<dbReference type="PRINTS" id="PR00466">
    <property type="entry name" value="GP91PHOX"/>
</dbReference>
<gene>
    <name evidence="9" type="ORF">ECRASSUSDP1_LOCUS16924</name>
</gene>
<feature type="transmembrane region" description="Helical" evidence="7">
    <location>
        <begin position="513"/>
        <end position="532"/>
    </location>
</feature>
<evidence type="ECO:0000313" key="10">
    <source>
        <dbReference type="Proteomes" id="UP001295684"/>
    </source>
</evidence>
<dbReference type="Pfam" id="PF01794">
    <property type="entry name" value="Ferric_reduct"/>
    <property type="match status" value="1"/>
</dbReference>
<accession>A0AAD2CZW9</accession>
<dbReference type="Gene3D" id="2.40.30.10">
    <property type="entry name" value="Translation factors"/>
    <property type="match status" value="1"/>
</dbReference>
<dbReference type="PANTHER" id="PTHR11972">
    <property type="entry name" value="NADPH OXIDASE"/>
    <property type="match status" value="1"/>
</dbReference>
<comment type="caution">
    <text evidence="9">The sequence shown here is derived from an EMBL/GenBank/DDBJ whole genome shotgun (WGS) entry which is preliminary data.</text>
</comment>
<evidence type="ECO:0000256" key="3">
    <source>
        <dbReference type="ARBA" id="ARBA00022989"/>
    </source>
</evidence>
<evidence type="ECO:0000313" key="9">
    <source>
        <dbReference type="EMBL" id="CAI2375561.1"/>
    </source>
</evidence>
<dbReference type="Pfam" id="PF08030">
    <property type="entry name" value="NAD_binding_6"/>
    <property type="match status" value="1"/>
</dbReference>
<dbReference type="Gene3D" id="3.40.50.80">
    <property type="entry name" value="Nucleotide-binding domain of ferredoxin-NADP reductase (FNR) module"/>
    <property type="match status" value="1"/>
</dbReference>
<sequence>MMENFDENVDEQYEKVSYIPDEDIEKYKLNENQDLNRTNELMKIKECFDEYENQHKDSADREQERLNKIKEDTQSPHRIKREERKSWNLGNEKIKGDIKRARISKEDPEGYIKKAFGPNFEFSEEYLTSNIKSETIIKAIKKRYGFKKVTKSTMKHILYEGARLNRVLRINDSCFDRMVDILNIKFEAEEEDKFFAQNRNSFSDNAGKGQQRKINSQKNVFMKNSMQEQGSPGKSKFNESYSTVESILFDNYTNDFENAVDILQSIINLENEHLDKFKPILNPSLQKGRSKVAPVDHDDEILLKHQQLMKNYEETIHKLLSIRFKFSQKLKKDALPSITTQPEEMYTKGVQYDNFRVEEFDQTKKCIDLRRNYVSKLCTIFTVSVVLGVMMGTIIYFTDYYELIGWWIICSKGSSVAILFILGICMFFISHDLMTCARRRCKNLISGWLDHYFMIHKFCGFLLTVYSIVHSFCHLAGSLRILSGKDNVDEINKKKGGRDFDEVPTYIELVTTTLPGITGVFLLLIICIMAITSTKWVRMNYFQLFGYTHMALFPLFCLLLLIHGCDFWFNFGVPYAIILVTPGFVTLIIQQIMRVMSNKINHFEIIDVSLSSDSTYMLVYLQKPKDYKLIHGQYVFVNCPVINALQWHPYTVASSPNNPYLILMVKGAGDWSLKLIRHLYECKQKMMKMDTIDFKEHSIYDIFNLLHDFHQELPLKLFGERNKLFYPKIKISKACSTPNDTFIDKKNIILVGAGSGISPYLCLLEEVIRDEKGKKSKYNFDSARLIFVAREGEQISWISNYLFHILNSACFSSKLEFNIFVTLDKNLKTLPCFLFWRAFLLISLSKHICGFKKKNTFSFKYDKDNMFIDKSEFKNSPVKVLFGRPKFESLFYSTIEKVKDKPVENVYVYSTSSAELNQVIFNTTCKLTKETGIKFHHVYEATS</sequence>
<dbReference type="AlphaFoldDB" id="A0AAD2CZW9"/>
<dbReference type="InterPro" id="IPR013130">
    <property type="entry name" value="Fe3_Rdtase_TM_dom"/>
</dbReference>
<name>A0AAD2CZW9_EUPCR</name>
<evidence type="ECO:0000256" key="1">
    <source>
        <dbReference type="ARBA" id="ARBA00004141"/>
    </source>
</evidence>
<feature type="domain" description="FAD-binding FR-type" evidence="8">
    <location>
        <begin position="582"/>
        <end position="727"/>
    </location>
</feature>
<protein>
    <recommendedName>
        <fullName evidence="8">FAD-binding FR-type domain-containing protein</fullName>
    </recommendedName>
</protein>
<evidence type="ECO:0000256" key="6">
    <source>
        <dbReference type="SAM" id="MobiDB-lite"/>
    </source>
</evidence>
<keyword evidence="10" id="KW-1185">Reference proteome</keyword>
<evidence type="ECO:0000256" key="2">
    <source>
        <dbReference type="ARBA" id="ARBA00022692"/>
    </source>
</evidence>
<comment type="subcellular location">
    <subcellularLocation>
        <location evidence="1">Membrane</location>
        <topology evidence="1">Multi-pass membrane protein</topology>
    </subcellularLocation>
</comment>
<organism evidence="9 10">
    <name type="scientific">Euplotes crassus</name>
    <dbReference type="NCBI Taxonomy" id="5936"/>
    <lineage>
        <taxon>Eukaryota</taxon>
        <taxon>Sar</taxon>
        <taxon>Alveolata</taxon>
        <taxon>Ciliophora</taxon>
        <taxon>Intramacronucleata</taxon>
        <taxon>Spirotrichea</taxon>
        <taxon>Hypotrichia</taxon>
        <taxon>Euplotida</taxon>
        <taxon>Euplotidae</taxon>
        <taxon>Moneuplotes</taxon>
    </lineage>
</organism>
<dbReference type="Pfam" id="PF08022">
    <property type="entry name" value="FAD_binding_8"/>
    <property type="match status" value="1"/>
</dbReference>
<dbReference type="InterPro" id="IPR013121">
    <property type="entry name" value="Fe_red_NAD-bd_6"/>
</dbReference>
<feature type="transmembrane region" description="Helical" evidence="7">
    <location>
        <begin position="404"/>
        <end position="429"/>
    </location>
</feature>
<dbReference type="InterPro" id="IPR050369">
    <property type="entry name" value="RBOH/FRE"/>
</dbReference>
<dbReference type="InterPro" id="IPR017938">
    <property type="entry name" value="Riboflavin_synthase-like_b-brl"/>
</dbReference>
<dbReference type="InterPro" id="IPR013112">
    <property type="entry name" value="FAD-bd_8"/>
</dbReference>
<keyword evidence="2 7" id="KW-0812">Transmembrane</keyword>
<proteinExistence type="predicted"/>
<feature type="transmembrane region" description="Helical" evidence="7">
    <location>
        <begin position="377"/>
        <end position="398"/>
    </location>
</feature>